<feature type="domain" description="Beta-lactamase-related" evidence="2">
    <location>
        <begin position="20"/>
        <end position="98"/>
    </location>
</feature>
<proteinExistence type="inferred from homology"/>
<evidence type="ECO:0000256" key="1">
    <source>
        <dbReference type="ARBA" id="ARBA00038473"/>
    </source>
</evidence>
<dbReference type="EMBL" id="JACSQO010000004">
    <property type="protein sequence ID" value="MBD7944472.1"/>
    <property type="molecule type" value="Genomic_DNA"/>
</dbReference>
<gene>
    <name evidence="3" type="ORF">H9650_10125</name>
</gene>
<keyword evidence="3" id="KW-0378">Hydrolase</keyword>
<dbReference type="SUPFAM" id="SSF56601">
    <property type="entry name" value="beta-lactamase/transpeptidase-like"/>
    <property type="match status" value="1"/>
</dbReference>
<dbReference type="RefSeq" id="WP_191697111.1">
    <property type="nucleotide sequence ID" value="NZ_JACSQO010000004.1"/>
</dbReference>
<comment type="caution">
    <text evidence="3">The sequence shown here is derived from an EMBL/GenBank/DDBJ whole genome shotgun (WGS) entry which is preliminary data.</text>
</comment>
<reference evidence="3 4" key="1">
    <citation type="submission" date="2020-08" db="EMBL/GenBank/DDBJ databases">
        <title>A Genomic Blueprint of the Chicken Gut Microbiome.</title>
        <authorList>
            <person name="Gilroy R."/>
            <person name="Ravi A."/>
            <person name="Getino M."/>
            <person name="Pursley I."/>
            <person name="Horton D.L."/>
            <person name="Alikhan N.-F."/>
            <person name="Baker D."/>
            <person name="Gharbi K."/>
            <person name="Hall N."/>
            <person name="Watson M."/>
            <person name="Adriaenssens E.M."/>
            <person name="Foster-Nyarko E."/>
            <person name="Jarju S."/>
            <person name="Secka A."/>
            <person name="Antonio M."/>
            <person name="Oren A."/>
            <person name="Chaudhuri R."/>
            <person name="La Ragione R.M."/>
            <person name="Hildebrand F."/>
            <person name="Pallen M.J."/>
        </authorList>
    </citation>
    <scope>NUCLEOTIDE SEQUENCE [LARGE SCALE GENOMIC DNA]</scope>
    <source>
        <strain evidence="3 4">Sa2BUA9</strain>
    </source>
</reference>
<keyword evidence="4" id="KW-1185">Reference proteome</keyword>
<dbReference type="PANTHER" id="PTHR22935">
    <property type="entry name" value="PENICILLIN-BINDING PROTEIN"/>
    <property type="match status" value="1"/>
</dbReference>
<dbReference type="InterPro" id="IPR001466">
    <property type="entry name" value="Beta-lactam-related"/>
</dbReference>
<organism evidence="3 4">
    <name type="scientific">Psychrobacillus faecigallinarum</name>
    <dbReference type="NCBI Taxonomy" id="2762235"/>
    <lineage>
        <taxon>Bacteria</taxon>
        <taxon>Bacillati</taxon>
        <taxon>Bacillota</taxon>
        <taxon>Bacilli</taxon>
        <taxon>Bacillales</taxon>
        <taxon>Bacillaceae</taxon>
        <taxon>Psychrobacillus</taxon>
    </lineage>
</organism>
<sequence>MKTIDKKIEEINSLINGVIEEQGVGITVSIVKKDELIFAKGYGYAQLEPTTSLIDENTIMSIQSVTKNFVAVCITKLVEKGSIQLDTPIIKYLPYFRTKVNT</sequence>
<dbReference type="InterPro" id="IPR051478">
    <property type="entry name" value="Beta-lactamase-like_AB/R"/>
</dbReference>
<dbReference type="Gene3D" id="3.40.710.10">
    <property type="entry name" value="DD-peptidase/beta-lactamase superfamily"/>
    <property type="match status" value="1"/>
</dbReference>
<dbReference type="InterPro" id="IPR012338">
    <property type="entry name" value="Beta-lactam/transpept-like"/>
</dbReference>
<accession>A0ABR8RA04</accession>
<comment type="similarity">
    <text evidence="1">Belongs to the beta-lactamase family.</text>
</comment>
<dbReference type="PANTHER" id="PTHR22935:SF95">
    <property type="entry name" value="BETA-LACTAMASE-LIKE 1-RELATED"/>
    <property type="match status" value="1"/>
</dbReference>
<dbReference type="Pfam" id="PF00144">
    <property type="entry name" value="Beta-lactamase"/>
    <property type="match status" value="1"/>
</dbReference>
<evidence type="ECO:0000259" key="2">
    <source>
        <dbReference type="Pfam" id="PF00144"/>
    </source>
</evidence>
<evidence type="ECO:0000313" key="3">
    <source>
        <dbReference type="EMBL" id="MBD7944472.1"/>
    </source>
</evidence>
<dbReference type="GO" id="GO:0016787">
    <property type="term" value="F:hydrolase activity"/>
    <property type="evidence" value="ECO:0007669"/>
    <property type="project" value="UniProtKB-KW"/>
</dbReference>
<dbReference type="Proteomes" id="UP000640786">
    <property type="component" value="Unassembled WGS sequence"/>
</dbReference>
<protein>
    <submittedName>
        <fullName evidence="3">Serine hydrolase</fullName>
    </submittedName>
</protein>
<evidence type="ECO:0000313" key="4">
    <source>
        <dbReference type="Proteomes" id="UP000640786"/>
    </source>
</evidence>
<name>A0ABR8RA04_9BACI</name>